<comment type="caution">
    <text evidence="2">The sequence shown here is derived from an EMBL/GenBank/DDBJ whole genome shotgun (WGS) entry which is preliminary data.</text>
</comment>
<reference evidence="3" key="1">
    <citation type="journal article" date="2019" name="Int. J. Syst. Evol. Microbiol.">
        <title>The Global Catalogue of Microorganisms (GCM) 10K type strain sequencing project: providing services to taxonomists for standard genome sequencing and annotation.</title>
        <authorList>
            <consortium name="The Broad Institute Genomics Platform"/>
            <consortium name="The Broad Institute Genome Sequencing Center for Infectious Disease"/>
            <person name="Wu L."/>
            <person name="Ma J."/>
        </authorList>
    </citation>
    <scope>NUCLEOTIDE SEQUENCE [LARGE SCALE GENOMIC DNA]</scope>
    <source>
        <strain evidence="3">KCTC 42498</strain>
    </source>
</reference>
<dbReference type="Proteomes" id="UP001597544">
    <property type="component" value="Unassembled WGS sequence"/>
</dbReference>
<proteinExistence type="predicted"/>
<gene>
    <name evidence="2" type="ORF">ACFSRY_05465</name>
</gene>
<feature type="chain" id="PRO_5047187716" description="Outer membrane protein beta-barrel domain-containing protein" evidence="1">
    <location>
        <begin position="23"/>
        <end position="226"/>
    </location>
</feature>
<protein>
    <recommendedName>
        <fullName evidence="4">Outer membrane protein beta-barrel domain-containing protein</fullName>
    </recommendedName>
</protein>
<keyword evidence="1" id="KW-0732">Signal</keyword>
<evidence type="ECO:0000313" key="3">
    <source>
        <dbReference type="Proteomes" id="UP001597544"/>
    </source>
</evidence>
<keyword evidence="3" id="KW-1185">Reference proteome</keyword>
<dbReference type="RefSeq" id="WP_377503847.1">
    <property type="nucleotide sequence ID" value="NZ_JBHULU010000006.1"/>
</dbReference>
<evidence type="ECO:0000313" key="2">
    <source>
        <dbReference type="EMBL" id="MFD2513306.1"/>
    </source>
</evidence>
<accession>A0ABW5IJL4</accession>
<sequence>MIKEACGWLAGLLLFCPLSVLSQDRTWSATVAGGAVKNFRTPLTIQQSDAEAIKLDADFVSRPFSPPVYYDIRVSTLNQRKGWELKFTHHKLILTNLPPEVQRFSITDGFNLLTMNRLWLHKDFSLSLGGGIVITHPESTVRNKAYPENKGILNKGYYISGPTIEAAIARRFYFDGNWFVLGEGRANGSYVKVPVADGNAKVTNAALHVLLGIGFQLNGKTTSETK</sequence>
<dbReference type="EMBL" id="JBHULU010000006">
    <property type="protein sequence ID" value="MFD2513306.1"/>
    <property type="molecule type" value="Genomic_DNA"/>
</dbReference>
<name>A0ABW5IJL4_9BACT</name>
<organism evidence="2 3">
    <name type="scientific">Pontibacter locisalis</name>
    <dbReference type="NCBI Taxonomy" id="1719035"/>
    <lineage>
        <taxon>Bacteria</taxon>
        <taxon>Pseudomonadati</taxon>
        <taxon>Bacteroidota</taxon>
        <taxon>Cytophagia</taxon>
        <taxon>Cytophagales</taxon>
        <taxon>Hymenobacteraceae</taxon>
        <taxon>Pontibacter</taxon>
    </lineage>
</organism>
<evidence type="ECO:0000256" key="1">
    <source>
        <dbReference type="SAM" id="SignalP"/>
    </source>
</evidence>
<evidence type="ECO:0008006" key="4">
    <source>
        <dbReference type="Google" id="ProtNLM"/>
    </source>
</evidence>
<feature type="signal peptide" evidence="1">
    <location>
        <begin position="1"/>
        <end position="22"/>
    </location>
</feature>